<evidence type="ECO:0000256" key="3">
    <source>
        <dbReference type="ARBA" id="ARBA00022917"/>
    </source>
</evidence>
<dbReference type="InterPro" id="IPR000352">
    <property type="entry name" value="Pep_chain_release_fac_I"/>
</dbReference>
<keyword evidence="2" id="KW-0488">Methylation</keyword>
<evidence type="ECO:0000313" key="5">
    <source>
        <dbReference type="EMBL" id="EKX72944.1"/>
    </source>
</evidence>
<dbReference type="Gene3D" id="3.30.160.20">
    <property type="match status" value="1"/>
</dbReference>
<sequence length="402" mass="46089">MTLCQSLIPMLQSKGILYFRQFLGRTSAIERSTIKCARFIMTPSFSSKHYRSYTSKSNVCDKTCLKLQETLKDVNIHELFPIKELSMYYADEYDEELFLEIHKELLSLYYDSYMKILNTTDSSLKILKSRLNEMHLSLFSGNMHKMSECSKIILQVRSGVGGEESAMFASELFKMYENISHDRGFNFVKHNSSTAEITGGTEFFKYEFGVHRVQRIPTNCKRIQTSSAVVLVVPHFDIENVKLKNSDLSIETMRSTGPGGQSVNKSETAVRVLHVPTGITISVQDTSSQIDNKALAIELISQKIREKQLKELEMLRSEIRSSQVKTGDRSEKIRTLNFIHDTIIDHRCKVTLNGIESFLDYGNGIEKIHQSLSDMDETTIVKFMIDNIGPVVEYYKLKHRHK</sequence>
<dbReference type="GeneID" id="15804579"/>
<comment type="caution">
    <text evidence="5">The sequence shown here is derived from an EMBL/GenBank/DDBJ whole genome shotgun (WGS) entry which is preliminary data.</text>
</comment>
<keyword evidence="3" id="KW-0648">Protein biosynthesis</keyword>
<dbReference type="InterPro" id="IPR005139">
    <property type="entry name" value="PCRF"/>
</dbReference>
<reference evidence="5 6" key="1">
    <citation type="journal article" date="2012" name="BMC Genomics">
        <title>Comparative genomic analysis and phylogenetic position of Theileria equi.</title>
        <authorList>
            <person name="Kappmeyer L.S."/>
            <person name="Thiagarajan M."/>
            <person name="Herndon D.R."/>
            <person name="Ramsay J.D."/>
            <person name="Caler E."/>
            <person name="Djikeng A."/>
            <person name="Gillespie J.J."/>
            <person name="Lau A.O."/>
            <person name="Roalson E.H."/>
            <person name="Silva J.C."/>
            <person name="Silva M.G."/>
            <person name="Suarez C.E."/>
            <person name="Ueti M.W."/>
            <person name="Nene V.M."/>
            <person name="Mealey R.H."/>
            <person name="Knowles D.P."/>
            <person name="Brayton K.A."/>
        </authorList>
    </citation>
    <scope>NUCLEOTIDE SEQUENCE [LARGE SCALE GENOMIC DNA]</scope>
    <source>
        <strain evidence="5 6">WA</strain>
    </source>
</reference>
<dbReference type="KEGG" id="beq:BEWA_015030"/>
<dbReference type="SUPFAM" id="SSF75620">
    <property type="entry name" value="Release factor"/>
    <property type="match status" value="1"/>
</dbReference>
<evidence type="ECO:0000259" key="4">
    <source>
        <dbReference type="PROSITE" id="PS00745"/>
    </source>
</evidence>
<dbReference type="OrthoDB" id="2019491at2759"/>
<dbReference type="PROSITE" id="PS00745">
    <property type="entry name" value="RF_PROK_I"/>
    <property type="match status" value="1"/>
</dbReference>
<dbReference type="STRING" id="1537102.L1LCD9"/>
<dbReference type="RefSeq" id="XP_004832396.1">
    <property type="nucleotide sequence ID" value="XM_004832339.1"/>
</dbReference>
<evidence type="ECO:0000313" key="6">
    <source>
        <dbReference type="Proteomes" id="UP000031512"/>
    </source>
</evidence>
<dbReference type="Pfam" id="PF03462">
    <property type="entry name" value="PCRF"/>
    <property type="match status" value="1"/>
</dbReference>
<evidence type="ECO:0000256" key="2">
    <source>
        <dbReference type="ARBA" id="ARBA00022481"/>
    </source>
</evidence>
<dbReference type="AlphaFoldDB" id="L1LCD9"/>
<dbReference type="eggNOG" id="KOG2726">
    <property type="taxonomic scope" value="Eukaryota"/>
</dbReference>
<dbReference type="GO" id="GO:0005737">
    <property type="term" value="C:cytoplasm"/>
    <property type="evidence" value="ECO:0007669"/>
    <property type="project" value="UniProtKB-ARBA"/>
</dbReference>
<gene>
    <name evidence="5" type="ORF">BEWA_015030</name>
</gene>
<dbReference type="Gene3D" id="3.30.70.1660">
    <property type="match status" value="1"/>
</dbReference>
<dbReference type="InterPro" id="IPR045853">
    <property type="entry name" value="Pep_chain_release_fac_I_sf"/>
</dbReference>
<dbReference type="PANTHER" id="PTHR43804:SF7">
    <property type="entry name" value="LD18447P"/>
    <property type="match status" value="1"/>
</dbReference>
<name>L1LCD9_THEEQ</name>
<organism evidence="5 6">
    <name type="scientific">Theileria equi strain WA</name>
    <dbReference type="NCBI Taxonomy" id="1537102"/>
    <lineage>
        <taxon>Eukaryota</taxon>
        <taxon>Sar</taxon>
        <taxon>Alveolata</taxon>
        <taxon>Apicomplexa</taxon>
        <taxon>Aconoidasida</taxon>
        <taxon>Piroplasmida</taxon>
        <taxon>Theileriidae</taxon>
        <taxon>Theileria</taxon>
    </lineage>
</organism>
<keyword evidence="6" id="KW-1185">Reference proteome</keyword>
<dbReference type="InterPro" id="IPR050057">
    <property type="entry name" value="Prokaryotic/Mito_RF"/>
</dbReference>
<comment type="similarity">
    <text evidence="1">Belongs to the prokaryotic/mitochondrial release factor family.</text>
</comment>
<dbReference type="SMART" id="SM00937">
    <property type="entry name" value="PCRF"/>
    <property type="match status" value="1"/>
</dbReference>
<dbReference type="Pfam" id="PF00472">
    <property type="entry name" value="RF-1"/>
    <property type="match status" value="1"/>
</dbReference>
<evidence type="ECO:0000256" key="1">
    <source>
        <dbReference type="ARBA" id="ARBA00010835"/>
    </source>
</evidence>
<accession>L1LCD9</accession>
<proteinExistence type="inferred from homology"/>
<dbReference type="EMBL" id="ACOU01000004">
    <property type="protein sequence ID" value="EKX72944.1"/>
    <property type="molecule type" value="Genomic_DNA"/>
</dbReference>
<dbReference type="GO" id="GO:0003747">
    <property type="term" value="F:translation release factor activity"/>
    <property type="evidence" value="ECO:0007669"/>
    <property type="project" value="InterPro"/>
</dbReference>
<dbReference type="VEuPathDB" id="PiroplasmaDB:BEWA_015030"/>
<dbReference type="Proteomes" id="UP000031512">
    <property type="component" value="Unassembled WGS sequence"/>
</dbReference>
<protein>
    <submittedName>
        <fullName evidence="5">Peptide chain release factor 1, putative</fullName>
    </submittedName>
</protein>
<feature type="domain" description="Prokaryotic-type class I peptide chain release factors" evidence="4">
    <location>
        <begin position="254"/>
        <end position="270"/>
    </location>
</feature>
<dbReference type="PANTHER" id="PTHR43804">
    <property type="entry name" value="LD18447P"/>
    <property type="match status" value="1"/>
</dbReference>